<evidence type="ECO:0000313" key="2">
    <source>
        <dbReference type="EMBL" id="KAL0176216.1"/>
    </source>
</evidence>
<comment type="caution">
    <text evidence="2">The sequence shown here is derived from an EMBL/GenBank/DDBJ whole genome shotgun (WGS) entry which is preliminary data.</text>
</comment>
<dbReference type="PANTHER" id="PTHR13617:SF14">
    <property type="entry name" value="PROTEIN ABHD18"/>
    <property type="match status" value="1"/>
</dbReference>
<dbReference type="Pfam" id="PF09752">
    <property type="entry name" value="ABHD18"/>
    <property type="match status" value="1"/>
</dbReference>
<gene>
    <name evidence="2" type="ORF">M9458_028546</name>
</gene>
<feature type="region of interest" description="Disordered" evidence="1">
    <location>
        <begin position="36"/>
        <end position="55"/>
    </location>
</feature>
<sequence>MGQEFVKNAPGSFDHLSDLDFTHDLLDLHSPKRDHQMELHSTCSQPGTGGHASGSALLMGRRERDGLDQMLPHLDMLHAKNITCGAGQRHSLQRESLCFMKGVMDECTHIANFSVQAKEDAYVPRTGVRSLQEIWPGCEVRYLNGGHISAYLFKQGLFR</sequence>
<accession>A0ABD0PR56</accession>
<dbReference type="AlphaFoldDB" id="A0ABD0PR56"/>
<dbReference type="PANTHER" id="PTHR13617">
    <property type="entry name" value="PROTEIN ABHD18"/>
    <property type="match status" value="1"/>
</dbReference>
<evidence type="ECO:0000256" key="1">
    <source>
        <dbReference type="SAM" id="MobiDB-lite"/>
    </source>
</evidence>
<proteinExistence type="predicted"/>
<dbReference type="Proteomes" id="UP001529510">
    <property type="component" value="Unassembled WGS sequence"/>
</dbReference>
<protein>
    <submittedName>
        <fullName evidence="2">Uncharacterized protein</fullName>
    </submittedName>
</protein>
<dbReference type="EMBL" id="JAMKFB020000014">
    <property type="protein sequence ID" value="KAL0176216.1"/>
    <property type="molecule type" value="Genomic_DNA"/>
</dbReference>
<keyword evidence="3" id="KW-1185">Reference proteome</keyword>
<dbReference type="InterPro" id="IPR019149">
    <property type="entry name" value="ABHD18"/>
</dbReference>
<reference evidence="2 3" key="1">
    <citation type="submission" date="2024-05" db="EMBL/GenBank/DDBJ databases">
        <title>Genome sequencing and assembly of Indian major carp, Cirrhinus mrigala (Hamilton, 1822).</title>
        <authorList>
            <person name="Mohindra V."/>
            <person name="Chowdhury L.M."/>
            <person name="Lal K."/>
            <person name="Jena J.K."/>
        </authorList>
    </citation>
    <scope>NUCLEOTIDE SEQUENCE [LARGE SCALE GENOMIC DNA]</scope>
    <source>
        <strain evidence="2">CM1030</strain>
        <tissue evidence="2">Blood</tissue>
    </source>
</reference>
<organism evidence="2 3">
    <name type="scientific">Cirrhinus mrigala</name>
    <name type="common">Mrigala</name>
    <dbReference type="NCBI Taxonomy" id="683832"/>
    <lineage>
        <taxon>Eukaryota</taxon>
        <taxon>Metazoa</taxon>
        <taxon>Chordata</taxon>
        <taxon>Craniata</taxon>
        <taxon>Vertebrata</taxon>
        <taxon>Euteleostomi</taxon>
        <taxon>Actinopterygii</taxon>
        <taxon>Neopterygii</taxon>
        <taxon>Teleostei</taxon>
        <taxon>Ostariophysi</taxon>
        <taxon>Cypriniformes</taxon>
        <taxon>Cyprinidae</taxon>
        <taxon>Labeoninae</taxon>
        <taxon>Labeonini</taxon>
        <taxon>Cirrhinus</taxon>
    </lineage>
</organism>
<evidence type="ECO:0000313" key="3">
    <source>
        <dbReference type="Proteomes" id="UP001529510"/>
    </source>
</evidence>
<name>A0ABD0PR56_CIRMR</name>